<accession>A0AAV4XYQ3</accession>
<keyword evidence="2" id="KW-1185">Reference proteome</keyword>
<sequence>MPPEVQRTGNFGRTFSNWELTILRRRRMSQKDLQRIISSKSDGDNWISAVSTSAVIGMKNLSSVRIERFLFSRGGWVPPSFDYKTLCSPRKRFNRAPELK</sequence>
<dbReference type="Proteomes" id="UP001054945">
    <property type="component" value="Unassembled WGS sequence"/>
</dbReference>
<evidence type="ECO:0000313" key="2">
    <source>
        <dbReference type="Proteomes" id="UP001054945"/>
    </source>
</evidence>
<reference evidence="1 2" key="1">
    <citation type="submission" date="2021-06" db="EMBL/GenBank/DDBJ databases">
        <title>Caerostris extrusa draft genome.</title>
        <authorList>
            <person name="Kono N."/>
            <person name="Arakawa K."/>
        </authorList>
    </citation>
    <scope>NUCLEOTIDE SEQUENCE [LARGE SCALE GENOMIC DNA]</scope>
</reference>
<dbReference type="AlphaFoldDB" id="A0AAV4XYQ3"/>
<dbReference type="EMBL" id="BPLR01001146">
    <property type="protein sequence ID" value="GIZ00301.1"/>
    <property type="molecule type" value="Genomic_DNA"/>
</dbReference>
<proteinExistence type="predicted"/>
<name>A0AAV4XYQ3_CAEEX</name>
<comment type="caution">
    <text evidence="1">The sequence shown here is derived from an EMBL/GenBank/DDBJ whole genome shotgun (WGS) entry which is preliminary data.</text>
</comment>
<organism evidence="1 2">
    <name type="scientific">Caerostris extrusa</name>
    <name type="common">Bark spider</name>
    <name type="synonym">Caerostris bankana</name>
    <dbReference type="NCBI Taxonomy" id="172846"/>
    <lineage>
        <taxon>Eukaryota</taxon>
        <taxon>Metazoa</taxon>
        <taxon>Ecdysozoa</taxon>
        <taxon>Arthropoda</taxon>
        <taxon>Chelicerata</taxon>
        <taxon>Arachnida</taxon>
        <taxon>Araneae</taxon>
        <taxon>Araneomorphae</taxon>
        <taxon>Entelegynae</taxon>
        <taxon>Araneoidea</taxon>
        <taxon>Araneidae</taxon>
        <taxon>Caerostris</taxon>
    </lineage>
</organism>
<evidence type="ECO:0000313" key="1">
    <source>
        <dbReference type="EMBL" id="GIZ00301.1"/>
    </source>
</evidence>
<gene>
    <name evidence="1" type="ORF">CEXT_595471</name>
</gene>
<protein>
    <submittedName>
        <fullName evidence="1">Uncharacterized protein</fullName>
    </submittedName>
</protein>